<proteinExistence type="inferred from homology"/>
<dbReference type="GO" id="GO:0005524">
    <property type="term" value="F:ATP binding"/>
    <property type="evidence" value="ECO:0007669"/>
    <property type="project" value="UniProtKB-UniRule"/>
</dbReference>
<feature type="region of interest" description="Disordered" evidence="8">
    <location>
        <begin position="1697"/>
        <end position="1733"/>
    </location>
</feature>
<dbReference type="Gene3D" id="1.20.58.530">
    <property type="match status" value="1"/>
</dbReference>
<dbReference type="InterPro" id="IPR000048">
    <property type="entry name" value="IQ_motif_EF-hand-BS"/>
</dbReference>
<keyword evidence="9" id="KW-1133">Transmembrane helix</keyword>
<feature type="compositionally biased region" description="Basic and acidic residues" evidence="8">
    <location>
        <begin position="1188"/>
        <end position="1206"/>
    </location>
</feature>
<sequence length="2720" mass="312909">MNGMGQHLLPTYLIERFNLVSIILTISAILLFSCCCNYTGNLIMLLQYIKHPHFRLIFLYFSHNPPKFHSNVRLAPVNHIGNGKPYRASRPIEAGIAQNLHERFKNGQTYTKASNVLVFVNNFEKLTQQTSLNTQKCHISGVSQNALQRITRMSSNSESIVFGGESGSGKSTNAFKVFNFLTSQPNSKVTTKHSSAIESVFKSFGCAKTLKNDEATRYGCSMDLLYKRNVLTGLNLKYTVPLEVPRVISQKPGERNFNVFYEVYHGLNDEMKAKFGIKGLQKFFYINQGNSTENIQSDVNHFKHLEDALHVLGFSDDHCISIYKIISTILHIGNIYFRTKRNPNVEQDVVEIGNMSEVKWVAFLLEVDFEKLLDFLLPKSENGTTIDLNSALDNRDSFAMLIYEELFKWVINRIGLHLKCPLHTGVISILDQYGFEKFNNNGVEEFLINSVNERLENLFVKHSFHDQLVDYAKDGITVDYKVPTSIENGKTVELLFKKPYGLLPLLTDECKFPKGNHESYLEHCNLNHTDRSSYGKARNRERMEFGVRHCIGTTWYNVNDFFSRNKRIISFSAVQLLRGSKNPIIGLLVENYSSNTTDQIVSQAQFILRGAQEIAEKINGSHAYFVRCIKSNNERQTKKFDIPLVNRQIKNLLLAELLSFRIKGYPVKMSKTSFARQYRCLLPGDIAMCQNEKEIIQDILQGQGVKYENDFKIGTEYVFLRERLADRYESQQNRICSDAAIVIQKNLKSFVAQRIYKRKRAAIIKLQAGLRGWKARRDYISKREEMFKAIGRTMKRNKRLDAYHQALGGENSGKLQHTLVGYIDINEDAKKALERPTSDSEATETLTQYLTIPVKTFLPNMRSISLEQYAEENFKGHLLESRREPIMTPFLHKESEYDFRLSVEIFKLVLKYMNDRKFSKKQQEDLGRYIVQQGISNPCQRDEILVQIINQIHGNPDKTAIDNGWKLVHMAISVFPPTENIIPMLVGFFKQEPAPLREQLFGTLQRRLKIYDSEVCSQIKSTIAREHPPSNLELQATPNIPNTVAEINCYDGLSYDIHLNPWSTTSELAERILKQRGVGFALGWTVEVETPNRVFVPTGNHFIHDVFSQIEGANMDLENQQYKLQYFSNTLKSNFRSIFFNFPPEKLVKKVAEAQKPELVEPEVTMTPKQPRKYPTPEEWMNQPPQRTESRNTPMDHQKIDEESDESLVREYNEEAGYAYTLPRKNNPKPQEMVESETSESEESVEDDNRVGYETVRPKENMKMQETIQDHSHILKSPILPRKTYSRLVLFHKFGFYILKLKKGVSQKSTEHHEEYTPMNFAPPPTFTYPQQHMPMMQYVPVMMTSSMIPGQQIAMIPQQMMMQPQFSYVPQYPQIPQYRPPEPILSPQSVRSDVAPMMAAPVMYDGHESTRSRDIRKLKRGEVPSQYSTIRNMPVPEHGKDVDQFLDAVFDQCLSKDEQRAAEFSAHQLAGTIKGGKVRPDGYYEPPSPPQQTYSPAPRYPTLCLVDDSPARSRAKSLPRIISPRHHDHYVRRPHSRNSYSNESTSSDDQINYRTRSRERSLPRFHSNNGYNYDPSQPVYMMPVQMNGHGEMILLSPTMRNEQIASSRHGTHDRSRRHVSSGVERYMAKRSPSVDILKPHLSRRTPDMLEQTHVRPATHLVQSPAGRRFEEFSALPRADSRARERMENPLLARQYQRTFPYQNGTVVPPPPSSYRSPSPAPTSGDRRGLSRLPQEAYVEQAVKNTKNNSEYLSPHRFNLDEQKAVIRHEKETAKNALNMLSDRLKKLPPPVDNVRLIRPVTPQRPVTPAPPSPEQLVYVRPPSPIPQPTPPPPPPPQIQQPIRHEWVVKDAVERDPETQGRIRGSFIKEPLVPQPPKAPVATEKSAVKFVKAPWKLTIRKEMFYPGEVLNDIQIIDQVFAQIVEDCKKSYPYRIRLEDRKQVEDVLRAHEIPPSDLNNQSNIHPDVKVAIIERARLWPLYFNQVYEVTEKRPDESVSTIFAISEHGIRLIIHTPHDLEHPLKIQDFFPFETIADVSLEANDILSVHVRHENEENAYTAVRIKTNQAPQIKKTLEKCLSGGVVPKRKFVRALEDYVTSEVNHLSFKQGDVIELLPSPESETPPVGNWMYGRIENRFGYLLAQYVDSAAAGDNIPPIRSENSAERDERVKFFDDEVPFSSERYTMLDFATKYFRKPKDKKKQEEWAWEDISQAVRYSERPISHSLLADLGSDESKYAVETFHAIMKFMGDEPLKKSESMTDVVFKVLIICHRQPTLRDEVYCQLIKQTTSNTSNKPNSSLRAWRLLTIITAYFPSSLTLKPYILQYLGDNADDWQRPYHGTARICQTNMIQTFKYGGRKVLLNALEVQQITDGSQLRRQAFFISREHSVNQTLRPIAVVEEMIQELCSLLNVRSLHEQQEFSLCYTVGKGGSFETCIFEWSLILEKRLNYCKNDSYLMDIITECEHKKLPFQFHLKRTVWVHPLRYDNAAYIDSMFDQLIDDYLRGSLISTNSLGQLTAATTEEIIKLAAYLFLLLPNDNAKRLTARKIRVYGVTQDTSSNCTQKCHRTQASTPGRDGDAYQSTTENVRWSNVFPKLRELLSTWPLFGVLHYRLKSVVENGNQLPEVILTINKSGIQLLQPKSREVFKQRNYDQVLMTIESVESIRKTAYRIVRLVINTPEGEEALDIKTDEADEISHLIGQYMFVTGGVEDRDRGSSTEL</sequence>
<keyword evidence="9" id="KW-0472">Membrane</keyword>
<feature type="transmembrane region" description="Helical" evidence="9">
    <location>
        <begin position="12"/>
        <end position="32"/>
    </location>
</feature>
<evidence type="ECO:0000256" key="5">
    <source>
        <dbReference type="ARBA" id="ARBA00023175"/>
    </source>
</evidence>
<dbReference type="GO" id="GO:0051015">
    <property type="term" value="F:actin filament binding"/>
    <property type="evidence" value="ECO:0000318"/>
    <property type="project" value="GO_Central"/>
</dbReference>
<dbReference type="GO" id="GO:0006897">
    <property type="term" value="P:endocytosis"/>
    <property type="evidence" value="ECO:0000318"/>
    <property type="project" value="GO_Central"/>
</dbReference>
<dbReference type="SMART" id="SM00326">
    <property type="entry name" value="SH3"/>
    <property type="match status" value="1"/>
</dbReference>
<dbReference type="Pfam" id="PF00612">
    <property type="entry name" value="IQ"/>
    <property type="match status" value="1"/>
</dbReference>
<dbReference type="InterPro" id="IPR011993">
    <property type="entry name" value="PH-like_dom_sf"/>
</dbReference>
<evidence type="ECO:0000313" key="14">
    <source>
        <dbReference type="Proteomes" id="UP000008549"/>
    </source>
</evidence>
<dbReference type="InterPro" id="IPR027417">
    <property type="entry name" value="P-loop_NTPase"/>
</dbReference>
<feature type="compositionally biased region" description="Acidic residues" evidence="8">
    <location>
        <begin position="1234"/>
        <end position="1246"/>
    </location>
</feature>
<dbReference type="SMART" id="SM00139">
    <property type="entry name" value="MyTH4"/>
    <property type="match status" value="2"/>
</dbReference>
<dbReference type="Pfam" id="PF26570">
    <property type="entry name" value="MYO15"/>
    <property type="match status" value="1"/>
</dbReference>
<evidence type="ECO:0000256" key="4">
    <source>
        <dbReference type="ARBA" id="ARBA00023123"/>
    </source>
</evidence>
<dbReference type="SMART" id="SM00295">
    <property type="entry name" value="B41"/>
    <property type="match status" value="1"/>
</dbReference>
<dbReference type="InterPro" id="IPR000857">
    <property type="entry name" value="MyTH4_dom"/>
</dbReference>
<dbReference type="Gene3D" id="1.25.40.530">
    <property type="entry name" value="MyTH4 domain"/>
    <property type="match status" value="2"/>
</dbReference>
<dbReference type="InterPro" id="IPR036028">
    <property type="entry name" value="SH3-like_dom_sf"/>
</dbReference>
<dbReference type="GO" id="GO:0000146">
    <property type="term" value="F:microfilament motor activity"/>
    <property type="evidence" value="ECO:0000318"/>
    <property type="project" value="GO_Central"/>
</dbReference>
<evidence type="ECO:0000256" key="1">
    <source>
        <dbReference type="ARBA" id="ARBA00022443"/>
    </source>
</evidence>
<feature type="region of interest" description="Disordered" evidence="8">
    <location>
        <begin position="1474"/>
        <end position="1571"/>
    </location>
</feature>
<dbReference type="Pfam" id="PF07653">
    <property type="entry name" value="SH3_2"/>
    <property type="match status" value="1"/>
</dbReference>
<dbReference type="SUPFAM" id="SSF50044">
    <property type="entry name" value="SH3-domain"/>
    <property type="match status" value="1"/>
</dbReference>
<dbReference type="PRINTS" id="PR00193">
    <property type="entry name" value="MYOSINHEAVY"/>
</dbReference>
<keyword evidence="14" id="KW-1185">Reference proteome</keyword>
<feature type="compositionally biased region" description="Low complexity" evidence="8">
    <location>
        <begin position="1538"/>
        <end position="1548"/>
    </location>
</feature>
<dbReference type="Pfam" id="PF00063">
    <property type="entry name" value="Myosin_head"/>
    <property type="match status" value="1"/>
</dbReference>
<dbReference type="Gene3D" id="2.30.29.30">
    <property type="entry name" value="Pleckstrin-homology domain (PH domain)/Phosphotyrosine-binding domain (PTB)"/>
    <property type="match status" value="1"/>
</dbReference>
<gene>
    <name evidence="15" type="primary">hum-4</name>
    <name evidence="13" type="synonym">Cbr-hum-4</name>
    <name evidence="15" type="ORF">CBG17336</name>
    <name evidence="13" type="ORF">CBG_17336</name>
</gene>
<dbReference type="Gene3D" id="1.10.10.820">
    <property type="match status" value="1"/>
</dbReference>
<dbReference type="PROSITE" id="PS51456">
    <property type="entry name" value="MYOSIN_MOTOR"/>
    <property type="match status" value="1"/>
</dbReference>
<dbReference type="EMBL" id="HE600924">
    <property type="protein sequence ID" value="CAP35022.2"/>
    <property type="molecule type" value="Genomic_DNA"/>
</dbReference>
<dbReference type="STRING" id="6238.A8XQU7"/>
<dbReference type="Gene3D" id="6.20.240.20">
    <property type="match status" value="1"/>
</dbReference>
<accession>A8XQU7</accession>
<dbReference type="SUPFAM" id="SSF52540">
    <property type="entry name" value="P-loop containing nucleoside triphosphate hydrolases"/>
    <property type="match status" value="1"/>
</dbReference>
<dbReference type="SMART" id="SM00242">
    <property type="entry name" value="MYSc"/>
    <property type="match status" value="1"/>
</dbReference>
<keyword evidence="5 7" id="KW-0505">Motor protein</keyword>
<keyword evidence="3 7" id="KW-0067">ATP-binding</keyword>
<keyword evidence="7" id="KW-0009">Actin-binding</keyword>
<dbReference type="FunCoup" id="A8XQU7">
    <property type="interactions" value="2"/>
</dbReference>
<dbReference type="InParanoid" id="A8XQU7"/>
<feature type="compositionally biased region" description="Basic residues" evidence="8">
    <location>
        <begin position="1514"/>
        <end position="1537"/>
    </location>
</feature>
<comment type="similarity">
    <text evidence="7">Belongs to the TRAFAC class myosin-kinesin ATPase superfamily. Myosin family.</text>
</comment>
<feature type="domain" description="MyTH4" evidence="11">
    <location>
        <begin position="881"/>
        <end position="1038"/>
    </location>
</feature>
<feature type="binding site" evidence="7">
    <location>
        <begin position="164"/>
        <end position="171"/>
    </location>
    <ligand>
        <name>ATP</name>
        <dbReference type="ChEBI" id="CHEBI:30616"/>
    </ligand>
</feature>
<feature type="compositionally biased region" description="Polar residues" evidence="8">
    <location>
        <begin position="1697"/>
        <end position="1706"/>
    </location>
</feature>
<evidence type="ECO:0000259" key="12">
    <source>
        <dbReference type="PROSITE" id="PS51456"/>
    </source>
</evidence>
<dbReference type="GO" id="GO:0016020">
    <property type="term" value="C:membrane"/>
    <property type="evidence" value="ECO:0000318"/>
    <property type="project" value="GO_Central"/>
</dbReference>
<dbReference type="PROSITE" id="PS50002">
    <property type="entry name" value="SH3"/>
    <property type="match status" value="1"/>
</dbReference>
<evidence type="ECO:0000259" key="11">
    <source>
        <dbReference type="PROSITE" id="PS51016"/>
    </source>
</evidence>
<keyword evidence="2 7" id="KW-0547">Nucleotide-binding</keyword>
<evidence type="ECO:0000313" key="15">
    <source>
        <dbReference type="WormBase" id="CBG17336"/>
    </source>
</evidence>
<dbReference type="WormBase" id="CBG17336">
    <property type="protein sequence ID" value="CBP42209"/>
    <property type="gene ID" value="WBGene00036991"/>
    <property type="gene designation" value="Cbr-hum-4"/>
</dbReference>
<dbReference type="InterPro" id="IPR038185">
    <property type="entry name" value="MyTH4_dom_sf"/>
</dbReference>
<evidence type="ECO:0000256" key="3">
    <source>
        <dbReference type="ARBA" id="ARBA00022840"/>
    </source>
</evidence>
<dbReference type="InterPro" id="IPR051567">
    <property type="entry name" value="Unconventional_Myosin_ATPase"/>
</dbReference>
<feature type="domain" description="MyTH4" evidence="11">
    <location>
        <begin position="2215"/>
        <end position="2370"/>
    </location>
</feature>
<evidence type="ECO:0000256" key="9">
    <source>
        <dbReference type="SAM" id="Phobius"/>
    </source>
</evidence>
<dbReference type="Gene3D" id="3.40.850.10">
    <property type="entry name" value="Kinesin motor domain"/>
    <property type="match status" value="1"/>
</dbReference>
<name>A8XQU7_CAEBR</name>
<feature type="region of interest" description="Actin-binding" evidence="7">
    <location>
        <begin position="611"/>
        <end position="633"/>
    </location>
</feature>
<keyword evidence="4 7" id="KW-0518">Myosin</keyword>
<dbReference type="Gene3D" id="2.30.30.40">
    <property type="entry name" value="SH3 Domains"/>
    <property type="match status" value="1"/>
</dbReference>
<dbReference type="PROSITE" id="PS51016">
    <property type="entry name" value="MYTH4"/>
    <property type="match status" value="2"/>
</dbReference>
<dbReference type="InterPro" id="IPR001609">
    <property type="entry name" value="Myosin_head_motor_dom-like"/>
</dbReference>
<evidence type="ECO:0000256" key="2">
    <source>
        <dbReference type="ARBA" id="ARBA00022741"/>
    </source>
</evidence>
<dbReference type="GO" id="GO:0005737">
    <property type="term" value="C:cytoplasm"/>
    <property type="evidence" value="ECO:0000318"/>
    <property type="project" value="GO_Central"/>
</dbReference>
<dbReference type="PROSITE" id="PS50096">
    <property type="entry name" value="IQ"/>
    <property type="match status" value="2"/>
</dbReference>
<dbReference type="PANTHER" id="PTHR22692:SF26">
    <property type="entry name" value="SH3 DOMAIN-CONTAINING PROTEIN"/>
    <property type="match status" value="1"/>
</dbReference>
<keyword evidence="9" id="KW-0812">Transmembrane</keyword>
<dbReference type="GO" id="GO:0098858">
    <property type="term" value="C:actin-based cell projection"/>
    <property type="evidence" value="ECO:0000318"/>
    <property type="project" value="GO_Central"/>
</dbReference>
<dbReference type="CDD" id="cd14874">
    <property type="entry name" value="MYSc_Myo12"/>
    <property type="match status" value="1"/>
</dbReference>
<dbReference type="InterPro" id="IPR019749">
    <property type="entry name" value="Band_41_domain"/>
</dbReference>
<feature type="region of interest" description="Disordered" evidence="8">
    <location>
        <begin position="1164"/>
        <end position="1206"/>
    </location>
</feature>
<evidence type="ECO:0000256" key="6">
    <source>
        <dbReference type="PROSITE-ProRule" id="PRU00192"/>
    </source>
</evidence>
<evidence type="ECO:0000259" key="10">
    <source>
        <dbReference type="PROSITE" id="PS50002"/>
    </source>
</evidence>
<dbReference type="GO" id="GO:0015629">
    <property type="term" value="C:actin cytoskeleton"/>
    <property type="evidence" value="ECO:0000318"/>
    <property type="project" value="GO_Central"/>
</dbReference>
<dbReference type="GO" id="GO:0016459">
    <property type="term" value="C:myosin complex"/>
    <property type="evidence" value="ECO:0007669"/>
    <property type="project" value="UniProtKB-KW"/>
</dbReference>
<dbReference type="PANTHER" id="PTHR22692">
    <property type="entry name" value="MYOSIN VII, XV"/>
    <property type="match status" value="1"/>
</dbReference>
<dbReference type="SMART" id="SM00015">
    <property type="entry name" value="IQ"/>
    <property type="match status" value="2"/>
</dbReference>
<dbReference type="eggNOG" id="KOG4229">
    <property type="taxonomic scope" value="Eukaryota"/>
</dbReference>
<dbReference type="InterPro" id="IPR059004">
    <property type="entry name" value="MYO15"/>
</dbReference>
<organism evidence="13 14">
    <name type="scientific">Caenorhabditis briggsae</name>
    <dbReference type="NCBI Taxonomy" id="6238"/>
    <lineage>
        <taxon>Eukaryota</taxon>
        <taxon>Metazoa</taxon>
        <taxon>Ecdysozoa</taxon>
        <taxon>Nematoda</taxon>
        <taxon>Chromadorea</taxon>
        <taxon>Rhabditida</taxon>
        <taxon>Rhabditina</taxon>
        <taxon>Rhabditomorpha</taxon>
        <taxon>Rhabditoidea</taxon>
        <taxon>Rhabditidae</taxon>
        <taxon>Peloderinae</taxon>
        <taxon>Caenorhabditis</taxon>
    </lineage>
</organism>
<feature type="domain" description="SH3" evidence="10">
    <location>
        <begin position="2084"/>
        <end position="2149"/>
    </location>
</feature>
<reference evidence="13 14" key="2">
    <citation type="journal article" date="2011" name="PLoS Genet.">
        <title>Caenorhabditis briggsae recombinant inbred line genotypes reveal inter-strain incompatibility and the evolution of recombination.</title>
        <authorList>
            <person name="Ross J.A."/>
            <person name="Koboldt D.C."/>
            <person name="Staisch J.E."/>
            <person name="Chamberlin H.M."/>
            <person name="Gupta B.P."/>
            <person name="Miller R.D."/>
            <person name="Baird S.E."/>
            <person name="Haag E.S."/>
        </authorList>
    </citation>
    <scope>NUCLEOTIDE SEQUENCE [LARGE SCALE GENOMIC DNA]</scope>
    <source>
        <strain evidence="13 14">AF16</strain>
    </source>
</reference>
<evidence type="ECO:0000256" key="7">
    <source>
        <dbReference type="PROSITE-ProRule" id="PRU00782"/>
    </source>
</evidence>
<dbReference type="InterPro" id="IPR001452">
    <property type="entry name" value="SH3_domain"/>
</dbReference>
<protein>
    <submittedName>
        <fullName evidence="13">Protein CBR-HUM-4</fullName>
    </submittedName>
</protein>
<dbReference type="Proteomes" id="UP000008549">
    <property type="component" value="Unassembled WGS sequence"/>
</dbReference>
<evidence type="ECO:0000256" key="8">
    <source>
        <dbReference type="SAM" id="MobiDB-lite"/>
    </source>
</evidence>
<reference evidence="13 14" key="1">
    <citation type="journal article" date="2003" name="PLoS Biol.">
        <title>The genome sequence of Caenorhabditis briggsae: a platform for comparative genomics.</title>
        <authorList>
            <person name="Stein L.D."/>
            <person name="Bao Z."/>
            <person name="Blasiar D."/>
            <person name="Blumenthal T."/>
            <person name="Brent M.R."/>
            <person name="Chen N."/>
            <person name="Chinwalla A."/>
            <person name="Clarke L."/>
            <person name="Clee C."/>
            <person name="Coghlan A."/>
            <person name="Coulson A."/>
            <person name="D'Eustachio P."/>
            <person name="Fitch D.H."/>
            <person name="Fulton L.A."/>
            <person name="Fulton R.E."/>
            <person name="Griffiths-Jones S."/>
            <person name="Harris T.W."/>
            <person name="Hillier L.W."/>
            <person name="Kamath R."/>
            <person name="Kuwabara P.E."/>
            <person name="Mardis E.R."/>
            <person name="Marra M.A."/>
            <person name="Miner T.L."/>
            <person name="Minx P."/>
            <person name="Mullikin J.C."/>
            <person name="Plumb R.W."/>
            <person name="Rogers J."/>
            <person name="Schein J.E."/>
            <person name="Sohrmann M."/>
            <person name="Spieth J."/>
            <person name="Stajich J.E."/>
            <person name="Wei C."/>
            <person name="Willey D."/>
            <person name="Wilson R.K."/>
            <person name="Durbin R."/>
            <person name="Waterston R.H."/>
        </authorList>
    </citation>
    <scope>NUCLEOTIDE SEQUENCE [LARGE SCALE GENOMIC DNA]</scope>
    <source>
        <strain evidence="13 14">AF16</strain>
    </source>
</reference>
<dbReference type="Gene3D" id="1.20.120.720">
    <property type="entry name" value="Myosin VI head, motor domain, U50 subdomain"/>
    <property type="match status" value="1"/>
</dbReference>
<dbReference type="OMA" id="NGHGEMI"/>
<dbReference type="Gene3D" id="1.20.5.190">
    <property type="match status" value="1"/>
</dbReference>
<dbReference type="GO" id="GO:0007015">
    <property type="term" value="P:actin filament organization"/>
    <property type="evidence" value="ECO:0000318"/>
    <property type="project" value="GO_Central"/>
</dbReference>
<evidence type="ECO:0000313" key="13">
    <source>
        <dbReference type="EMBL" id="CAP35022.2"/>
    </source>
</evidence>
<dbReference type="HOGENOM" id="CLU_000192_14_0_1"/>
<feature type="domain" description="Myosin motor" evidence="12">
    <location>
        <begin position="80"/>
        <end position="733"/>
    </location>
</feature>
<keyword evidence="1 6" id="KW-0728">SH3 domain</keyword>
<dbReference type="InterPro" id="IPR036961">
    <property type="entry name" value="Kinesin_motor_dom_sf"/>
</dbReference>
<feature type="compositionally biased region" description="Low complexity" evidence="8">
    <location>
        <begin position="1714"/>
        <end position="1724"/>
    </location>
</feature>
<feature type="region of interest" description="Disordered" evidence="8">
    <location>
        <begin position="1221"/>
        <end position="1250"/>
    </location>
</feature>
<dbReference type="Pfam" id="PF00784">
    <property type="entry name" value="MyTH4"/>
    <property type="match status" value="2"/>
</dbReference>